<name>A0A9N9URM0_9HYPO</name>
<dbReference type="PANTHER" id="PTHR46082:SF11">
    <property type="entry name" value="AAA+ ATPASE DOMAIN-CONTAINING PROTEIN-RELATED"/>
    <property type="match status" value="1"/>
</dbReference>
<dbReference type="InterPro" id="IPR035994">
    <property type="entry name" value="Nucleoside_phosphorylase_sf"/>
</dbReference>
<dbReference type="GO" id="GO:0003824">
    <property type="term" value="F:catalytic activity"/>
    <property type="evidence" value="ECO:0007669"/>
    <property type="project" value="InterPro"/>
</dbReference>
<protein>
    <submittedName>
        <fullName evidence="1">Uncharacterized protein</fullName>
    </submittedName>
</protein>
<dbReference type="OrthoDB" id="20872at2759"/>
<dbReference type="InterPro" id="IPR053137">
    <property type="entry name" value="NLR-like"/>
</dbReference>
<dbReference type="EMBL" id="CABFNO020001545">
    <property type="protein sequence ID" value="CAG9997124.1"/>
    <property type="molecule type" value="Genomic_DNA"/>
</dbReference>
<reference evidence="1" key="1">
    <citation type="submission" date="2021-10" db="EMBL/GenBank/DDBJ databases">
        <authorList>
            <person name="Piombo E."/>
        </authorList>
    </citation>
    <scope>NUCLEOTIDE SEQUENCE</scope>
</reference>
<comment type="caution">
    <text evidence="1">The sequence shown here is derived from an EMBL/GenBank/DDBJ whole genome shotgun (WGS) entry which is preliminary data.</text>
</comment>
<dbReference type="AlphaFoldDB" id="A0A9N9URM0"/>
<proteinExistence type="predicted"/>
<evidence type="ECO:0000313" key="1">
    <source>
        <dbReference type="EMBL" id="CAG9997124.1"/>
    </source>
</evidence>
<gene>
    <name evidence="1" type="ORF">CBYS24578_00016695</name>
</gene>
<keyword evidence="2" id="KW-1185">Reference proteome</keyword>
<dbReference type="GO" id="GO:0009116">
    <property type="term" value="P:nucleoside metabolic process"/>
    <property type="evidence" value="ECO:0007669"/>
    <property type="project" value="InterPro"/>
</dbReference>
<dbReference type="Proteomes" id="UP000754883">
    <property type="component" value="Unassembled WGS sequence"/>
</dbReference>
<accession>A0A9N9URM0</accession>
<organism evidence="1 2">
    <name type="scientific">Clonostachys byssicola</name>
    <dbReference type="NCBI Taxonomy" id="160290"/>
    <lineage>
        <taxon>Eukaryota</taxon>
        <taxon>Fungi</taxon>
        <taxon>Dikarya</taxon>
        <taxon>Ascomycota</taxon>
        <taxon>Pezizomycotina</taxon>
        <taxon>Sordariomycetes</taxon>
        <taxon>Hypocreomycetidae</taxon>
        <taxon>Hypocreales</taxon>
        <taxon>Bionectriaceae</taxon>
        <taxon>Clonostachys</taxon>
    </lineage>
</organism>
<dbReference type="PANTHER" id="PTHR46082">
    <property type="entry name" value="ATP/GTP-BINDING PROTEIN-RELATED"/>
    <property type="match status" value="1"/>
</dbReference>
<dbReference type="Gene3D" id="3.40.50.1580">
    <property type="entry name" value="Nucleoside phosphorylase domain"/>
    <property type="match status" value="1"/>
</dbReference>
<dbReference type="SUPFAM" id="SSF53167">
    <property type="entry name" value="Purine and uridine phosphorylases"/>
    <property type="match status" value="1"/>
</dbReference>
<sequence>MAWICALHTEVAAAQAMLDETHPPLSALNGDGNAYTLGTIEKHRVVIACLPVGQYGTNNAANVVTNLRRTFPSIRAGLMVGIGVLYEDSSSSEN</sequence>
<evidence type="ECO:0000313" key="2">
    <source>
        <dbReference type="Proteomes" id="UP000754883"/>
    </source>
</evidence>